<feature type="transmembrane region" description="Helical" evidence="1">
    <location>
        <begin position="189"/>
        <end position="207"/>
    </location>
</feature>
<dbReference type="EMBL" id="MN739166">
    <property type="protein sequence ID" value="QHS91975.1"/>
    <property type="molecule type" value="Genomic_DNA"/>
</dbReference>
<dbReference type="AlphaFoldDB" id="A0A6C0BI03"/>
<sequence>MSHDTTGVMDATCTKNTVTIETKKDADTPFAETSILVEPLKRDTGGLITQTQFDALLDAAKKDGRYILGSQYSFYMLAASTQREYCYCLQRYTYYLKDYQAGNATSYTKYQYFRSRLEDLLSVLGFMEKVQLKGEDANMTLPSAPQESYSSQAFPFQVTEEMADQNEVKLRQDRLEYSMEKNRYATNSLALYTFLNLTAVGILLYLFKK</sequence>
<organism evidence="2">
    <name type="scientific">viral metagenome</name>
    <dbReference type="NCBI Taxonomy" id="1070528"/>
    <lineage>
        <taxon>unclassified sequences</taxon>
        <taxon>metagenomes</taxon>
        <taxon>organismal metagenomes</taxon>
    </lineage>
</organism>
<keyword evidence="1" id="KW-1133">Transmembrane helix</keyword>
<keyword evidence="1" id="KW-0812">Transmembrane</keyword>
<protein>
    <submittedName>
        <fullName evidence="2">Uncharacterized protein</fullName>
    </submittedName>
</protein>
<reference evidence="2" key="1">
    <citation type="journal article" date="2020" name="Nature">
        <title>Giant virus diversity and host interactions through global metagenomics.</title>
        <authorList>
            <person name="Schulz F."/>
            <person name="Roux S."/>
            <person name="Paez-Espino D."/>
            <person name="Jungbluth S."/>
            <person name="Walsh D.A."/>
            <person name="Denef V.J."/>
            <person name="McMahon K.D."/>
            <person name="Konstantinidis K.T."/>
            <person name="Eloe-Fadrosh E.A."/>
            <person name="Kyrpides N.C."/>
            <person name="Woyke T."/>
        </authorList>
    </citation>
    <scope>NUCLEOTIDE SEQUENCE</scope>
    <source>
        <strain evidence="2">GVMAG-M-3300013285-6</strain>
    </source>
</reference>
<name>A0A6C0BI03_9ZZZZ</name>
<accession>A0A6C0BI03</accession>
<keyword evidence="1" id="KW-0472">Membrane</keyword>
<proteinExistence type="predicted"/>
<evidence type="ECO:0000256" key="1">
    <source>
        <dbReference type="SAM" id="Phobius"/>
    </source>
</evidence>
<evidence type="ECO:0000313" key="2">
    <source>
        <dbReference type="EMBL" id="QHS91975.1"/>
    </source>
</evidence>